<organism evidence="1 2">
    <name type="scientific">Gossypium raimondii</name>
    <name type="common">Peruvian cotton</name>
    <name type="synonym">Gossypium klotzschianum subsp. raimondii</name>
    <dbReference type="NCBI Taxonomy" id="29730"/>
    <lineage>
        <taxon>Eukaryota</taxon>
        <taxon>Viridiplantae</taxon>
        <taxon>Streptophyta</taxon>
        <taxon>Embryophyta</taxon>
        <taxon>Tracheophyta</taxon>
        <taxon>Spermatophyta</taxon>
        <taxon>Magnoliopsida</taxon>
        <taxon>eudicotyledons</taxon>
        <taxon>Gunneridae</taxon>
        <taxon>Pentapetalae</taxon>
        <taxon>rosids</taxon>
        <taxon>malvids</taxon>
        <taxon>Malvales</taxon>
        <taxon>Malvaceae</taxon>
        <taxon>Malvoideae</taxon>
        <taxon>Gossypium</taxon>
    </lineage>
</organism>
<name>A0A7J8QNK8_GOSRA</name>
<dbReference type="Proteomes" id="UP000593578">
    <property type="component" value="Unassembled WGS sequence"/>
</dbReference>
<sequence length="79" mass="8863">MKSSLLFLSENPSLICSVWTRKSYNPNSFRAQMKNSSKFILENTDALLQQGSAVANSKSTESHENDKLECLRIGEFAGY</sequence>
<accession>A0A7J8QNK8</accession>
<reference evidence="1 2" key="1">
    <citation type="journal article" date="2019" name="Genome Biol. Evol.">
        <title>Insights into the evolution of the New World diploid cottons (Gossypium, subgenus Houzingenia) based on genome sequencing.</title>
        <authorList>
            <person name="Grover C.E."/>
            <person name="Arick M.A. 2nd"/>
            <person name="Thrash A."/>
            <person name="Conover J.L."/>
            <person name="Sanders W.S."/>
            <person name="Peterson D.G."/>
            <person name="Frelichowski J.E."/>
            <person name="Scheffler J.A."/>
            <person name="Scheffler B.E."/>
            <person name="Wendel J.F."/>
        </authorList>
    </citation>
    <scope>NUCLEOTIDE SEQUENCE [LARGE SCALE GENOMIC DNA]</scope>
    <source>
        <strain evidence="1">8</strain>
        <tissue evidence="1">Leaf</tissue>
    </source>
</reference>
<evidence type="ECO:0000313" key="2">
    <source>
        <dbReference type="Proteomes" id="UP000593578"/>
    </source>
</evidence>
<dbReference type="AlphaFoldDB" id="A0A7J8QNK8"/>
<evidence type="ECO:0000313" key="1">
    <source>
        <dbReference type="EMBL" id="MBA0602860.1"/>
    </source>
</evidence>
<protein>
    <submittedName>
        <fullName evidence="1">Uncharacterized protein</fullName>
    </submittedName>
</protein>
<gene>
    <name evidence="1" type="ORF">Gorai_003026</name>
</gene>
<comment type="caution">
    <text evidence="1">The sequence shown here is derived from an EMBL/GenBank/DDBJ whole genome shotgun (WGS) entry which is preliminary data.</text>
</comment>
<dbReference type="EMBL" id="JABEZZ010000013">
    <property type="protein sequence ID" value="MBA0602860.1"/>
    <property type="molecule type" value="Genomic_DNA"/>
</dbReference>
<proteinExistence type="predicted"/>